<keyword evidence="2 4" id="KW-0863">Zinc-finger</keyword>
<evidence type="ECO:0000256" key="2">
    <source>
        <dbReference type="ARBA" id="ARBA00022771"/>
    </source>
</evidence>
<evidence type="ECO:0000256" key="4">
    <source>
        <dbReference type="PROSITE-ProRule" id="PRU00175"/>
    </source>
</evidence>
<accession>A0A2T7NLU1</accession>
<evidence type="ECO:0000256" key="1">
    <source>
        <dbReference type="ARBA" id="ARBA00022723"/>
    </source>
</evidence>
<name>A0A2T7NLU1_POMCA</name>
<dbReference type="InterPro" id="IPR051834">
    <property type="entry name" value="RING_finger_E3_ligase"/>
</dbReference>
<evidence type="ECO:0000313" key="7">
    <source>
        <dbReference type="EMBL" id="PVD22134.1"/>
    </source>
</evidence>
<comment type="caution">
    <text evidence="7">The sequence shown here is derived from an EMBL/GenBank/DDBJ whole genome shotgun (WGS) entry which is preliminary data.</text>
</comment>
<protein>
    <recommendedName>
        <fullName evidence="6">RING-type domain-containing protein</fullName>
    </recommendedName>
</protein>
<feature type="region of interest" description="Disordered" evidence="5">
    <location>
        <begin position="233"/>
        <end position="261"/>
    </location>
</feature>
<evidence type="ECO:0000313" key="8">
    <source>
        <dbReference type="Proteomes" id="UP000245119"/>
    </source>
</evidence>
<dbReference type="OrthoDB" id="8062037at2759"/>
<proteinExistence type="predicted"/>
<evidence type="ECO:0000259" key="6">
    <source>
        <dbReference type="PROSITE" id="PS50089"/>
    </source>
</evidence>
<dbReference type="GO" id="GO:0061630">
    <property type="term" value="F:ubiquitin protein ligase activity"/>
    <property type="evidence" value="ECO:0007669"/>
    <property type="project" value="TreeGrafter"/>
</dbReference>
<dbReference type="GO" id="GO:0008270">
    <property type="term" value="F:zinc ion binding"/>
    <property type="evidence" value="ECO:0007669"/>
    <property type="project" value="UniProtKB-KW"/>
</dbReference>
<dbReference type="EMBL" id="PZQS01000011">
    <property type="protein sequence ID" value="PVD22134.1"/>
    <property type="molecule type" value="Genomic_DNA"/>
</dbReference>
<sequence>MDSSTEQTEISPTDLNNLKSVAAPAEETSVDSAKRYEKSDRWHKPVVDSMQATEIPCVKPKYGSKIIGLPEENIKYKRKPKKKRWKKVEPTDMGFRLSLFPRVPVVVAENDMQQEADCLSAVLEEMNDTEEKVRPFCSLLRLEGSSSTKDKLVRKDSNRREVKAHKQIKTKNITSLLNNHGRKTLYIHFRIYKMHPFLHCSAHCHPNLPQPPKKEGVCLEVAKSIMKAEAKLATSVNRSIRRSRPPPPQNPSHELHSGNASSDLPVDVLSFFINLQHREMTPEDYEMLLMLDESVAPKTLDESALCCFQTDVVSEVTAGDICSVCIEPYEIGQERKFLPCSHVFHVKCIDMWLKNSSRNCPLDGLPIDPVS</sequence>
<dbReference type="Pfam" id="PF13639">
    <property type="entry name" value="zf-RING_2"/>
    <property type="match status" value="1"/>
</dbReference>
<evidence type="ECO:0000256" key="5">
    <source>
        <dbReference type="SAM" id="MobiDB-lite"/>
    </source>
</evidence>
<dbReference type="Gene3D" id="3.30.40.10">
    <property type="entry name" value="Zinc/RING finger domain, C3HC4 (zinc finger)"/>
    <property type="match status" value="1"/>
</dbReference>
<feature type="compositionally biased region" description="Basic and acidic residues" evidence="5">
    <location>
        <begin position="32"/>
        <end position="41"/>
    </location>
</feature>
<dbReference type="Proteomes" id="UP000245119">
    <property type="component" value="Linkage Group LG11"/>
</dbReference>
<dbReference type="InterPro" id="IPR001841">
    <property type="entry name" value="Znf_RING"/>
</dbReference>
<evidence type="ECO:0000256" key="3">
    <source>
        <dbReference type="ARBA" id="ARBA00022833"/>
    </source>
</evidence>
<gene>
    <name evidence="7" type="ORF">C0Q70_17939</name>
</gene>
<dbReference type="GO" id="GO:0006511">
    <property type="term" value="P:ubiquitin-dependent protein catabolic process"/>
    <property type="evidence" value="ECO:0007669"/>
    <property type="project" value="TreeGrafter"/>
</dbReference>
<dbReference type="PROSITE" id="PS50089">
    <property type="entry name" value="ZF_RING_2"/>
    <property type="match status" value="1"/>
</dbReference>
<dbReference type="PANTHER" id="PTHR45931:SF3">
    <property type="entry name" value="RING ZINC FINGER-CONTAINING PROTEIN"/>
    <property type="match status" value="1"/>
</dbReference>
<reference evidence="7 8" key="1">
    <citation type="submission" date="2018-04" db="EMBL/GenBank/DDBJ databases">
        <title>The genome of golden apple snail Pomacea canaliculata provides insight into stress tolerance and invasive adaptation.</title>
        <authorList>
            <person name="Liu C."/>
            <person name="Liu B."/>
            <person name="Ren Y."/>
            <person name="Zhang Y."/>
            <person name="Wang H."/>
            <person name="Li S."/>
            <person name="Jiang F."/>
            <person name="Yin L."/>
            <person name="Zhang G."/>
            <person name="Qian W."/>
            <person name="Fan W."/>
        </authorList>
    </citation>
    <scope>NUCLEOTIDE SEQUENCE [LARGE SCALE GENOMIC DNA]</scope>
    <source>
        <strain evidence="7">SZHN2017</strain>
        <tissue evidence="7">Muscle</tissue>
    </source>
</reference>
<keyword evidence="1" id="KW-0479">Metal-binding</keyword>
<dbReference type="InterPro" id="IPR013083">
    <property type="entry name" value="Znf_RING/FYVE/PHD"/>
</dbReference>
<keyword evidence="8" id="KW-1185">Reference proteome</keyword>
<feature type="domain" description="RING-type" evidence="6">
    <location>
        <begin position="322"/>
        <end position="363"/>
    </location>
</feature>
<organism evidence="7 8">
    <name type="scientific">Pomacea canaliculata</name>
    <name type="common">Golden apple snail</name>
    <dbReference type="NCBI Taxonomy" id="400727"/>
    <lineage>
        <taxon>Eukaryota</taxon>
        <taxon>Metazoa</taxon>
        <taxon>Spiralia</taxon>
        <taxon>Lophotrochozoa</taxon>
        <taxon>Mollusca</taxon>
        <taxon>Gastropoda</taxon>
        <taxon>Caenogastropoda</taxon>
        <taxon>Architaenioglossa</taxon>
        <taxon>Ampullarioidea</taxon>
        <taxon>Ampullariidae</taxon>
        <taxon>Pomacea</taxon>
    </lineage>
</organism>
<dbReference type="SMART" id="SM00184">
    <property type="entry name" value="RING"/>
    <property type="match status" value="1"/>
</dbReference>
<feature type="region of interest" description="Disordered" evidence="5">
    <location>
        <begin position="1"/>
        <end position="41"/>
    </location>
</feature>
<feature type="compositionally biased region" description="Polar residues" evidence="5">
    <location>
        <begin position="1"/>
        <end position="19"/>
    </location>
</feature>
<dbReference type="PANTHER" id="PTHR45931">
    <property type="entry name" value="SI:CH211-59O9.10"/>
    <property type="match status" value="1"/>
</dbReference>
<keyword evidence="3" id="KW-0862">Zinc</keyword>
<dbReference type="GO" id="GO:0005634">
    <property type="term" value="C:nucleus"/>
    <property type="evidence" value="ECO:0007669"/>
    <property type="project" value="TreeGrafter"/>
</dbReference>
<dbReference type="SUPFAM" id="SSF57850">
    <property type="entry name" value="RING/U-box"/>
    <property type="match status" value="1"/>
</dbReference>
<dbReference type="STRING" id="400727.A0A2T7NLU1"/>
<dbReference type="AlphaFoldDB" id="A0A2T7NLU1"/>